<evidence type="ECO:0000256" key="1">
    <source>
        <dbReference type="HAMAP-Rule" id="MF_00761"/>
    </source>
</evidence>
<dbReference type="SUPFAM" id="SSF143744">
    <property type="entry name" value="GlcG-like"/>
    <property type="match status" value="1"/>
</dbReference>
<dbReference type="PANTHER" id="PTHR28255">
    <property type="match status" value="1"/>
</dbReference>
<gene>
    <name evidence="2" type="ORF">EKG83_21260</name>
</gene>
<dbReference type="KEGG" id="ssyi:EKG83_21260"/>
<accession>A0A5Q0H1R8</accession>
<proteinExistence type="inferred from homology"/>
<name>A0A5Q0H1R8_SACSY</name>
<dbReference type="Pfam" id="PF03928">
    <property type="entry name" value="HbpS-like"/>
    <property type="match status" value="1"/>
</dbReference>
<reference evidence="3" key="1">
    <citation type="journal article" date="2021" name="Curr. Microbiol.">
        <title>Complete genome of nocamycin-producing strain Saccharothrix syringae NRRL B-16468 reveals the biosynthetic potential for secondary metabolites.</title>
        <authorList>
            <person name="Mo X."/>
            <person name="Yang S."/>
        </authorList>
    </citation>
    <scope>NUCLEOTIDE SEQUENCE [LARGE SCALE GENOMIC DNA]</scope>
    <source>
        <strain evidence="3">ATCC 51364 / DSM 43886 / JCM 6844 / KCTC 9398 / NBRC 14523 / NRRL B-16468 / INA 2240</strain>
    </source>
</reference>
<dbReference type="HAMAP" id="MF_00761">
    <property type="entry name" value="UPF0303"/>
    <property type="match status" value="1"/>
</dbReference>
<evidence type="ECO:0000313" key="2">
    <source>
        <dbReference type="EMBL" id="QFZ19622.1"/>
    </source>
</evidence>
<dbReference type="Gene3D" id="3.30.450.150">
    <property type="entry name" value="Haem-degrading domain"/>
    <property type="match status" value="1"/>
</dbReference>
<dbReference type="AlphaFoldDB" id="A0A5Q0H1R8"/>
<protein>
    <recommendedName>
        <fullName evidence="1">UPF0303 protein EKG83_21260</fullName>
    </recommendedName>
</protein>
<dbReference type="InterPro" id="IPR010371">
    <property type="entry name" value="YBR137W-like"/>
</dbReference>
<evidence type="ECO:0000313" key="3">
    <source>
        <dbReference type="Proteomes" id="UP000325787"/>
    </source>
</evidence>
<dbReference type="EMBL" id="CP034550">
    <property type="protein sequence ID" value="QFZ19622.1"/>
    <property type="molecule type" value="Genomic_DNA"/>
</dbReference>
<dbReference type="OrthoDB" id="9815315at2"/>
<dbReference type="InterPro" id="IPR005624">
    <property type="entry name" value="PduO/GlcC-like"/>
</dbReference>
<dbReference type="NCBIfam" id="NF002696">
    <property type="entry name" value="PRK02487.1-5"/>
    <property type="match status" value="1"/>
</dbReference>
<keyword evidence="3" id="KW-1185">Reference proteome</keyword>
<dbReference type="RefSeq" id="WP_051765223.1">
    <property type="nucleotide sequence ID" value="NZ_CP034550.1"/>
</dbReference>
<organism evidence="2 3">
    <name type="scientific">Saccharothrix syringae</name>
    <name type="common">Nocardiopsis syringae</name>
    <dbReference type="NCBI Taxonomy" id="103733"/>
    <lineage>
        <taxon>Bacteria</taxon>
        <taxon>Bacillati</taxon>
        <taxon>Actinomycetota</taxon>
        <taxon>Actinomycetes</taxon>
        <taxon>Pseudonocardiales</taxon>
        <taxon>Pseudonocardiaceae</taxon>
        <taxon>Saccharothrix</taxon>
    </lineage>
</organism>
<comment type="similarity">
    <text evidence="1">Belongs to the UPF0303 family.</text>
</comment>
<dbReference type="PANTHER" id="PTHR28255:SF1">
    <property type="entry name" value="UPF0303 PROTEIN YBR137W"/>
    <property type="match status" value="1"/>
</dbReference>
<sequence>MTPRETAPEDTTAEELLLARLAEQEERLVFGRFDNDTAYALGDRMVCEARRRGLAITVSVRRGGQLLFHAALPGTSLDNEEWAERKSRVVDRYGHSSYLVGTRFRVRGSTFDARSRLDPARYAASGGSFPVVVRDVGPVGSVTVSGLREEEDHAFVVEQLAAFLGVDPGWPRQA</sequence>
<dbReference type="Proteomes" id="UP000325787">
    <property type="component" value="Chromosome"/>
</dbReference>
<dbReference type="InterPro" id="IPR038084">
    <property type="entry name" value="PduO/GlcC-like_sf"/>
</dbReference>
<dbReference type="PIRSF" id="PIRSF008757">
    <property type="entry name" value="UCP008757"/>
    <property type="match status" value="1"/>
</dbReference>